<name>A0A814ACF7_9BILA</name>
<proteinExistence type="predicted"/>
<keyword evidence="1" id="KW-0472">Membrane</keyword>
<evidence type="ECO:0000313" key="3">
    <source>
        <dbReference type="Proteomes" id="UP000663845"/>
    </source>
</evidence>
<dbReference type="EMBL" id="CAJNOG010000083">
    <property type="protein sequence ID" value="CAF0912399.1"/>
    <property type="molecule type" value="Genomic_DNA"/>
</dbReference>
<reference evidence="2" key="1">
    <citation type="submission" date="2021-02" db="EMBL/GenBank/DDBJ databases">
        <authorList>
            <person name="Nowell W R."/>
        </authorList>
    </citation>
    <scope>NUCLEOTIDE SEQUENCE</scope>
</reference>
<keyword evidence="1" id="KW-1133">Transmembrane helix</keyword>
<protein>
    <submittedName>
        <fullName evidence="2">Uncharacterized protein</fullName>
    </submittedName>
</protein>
<accession>A0A814ACF7</accession>
<evidence type="ECO:0000313" key="2">
    <source>
        <dbReference type="EMBL" id="CAF0912399.1"/>
    </source>
</evidence>
<comment type="caution">
    <text evidence="2">The sequence shown here is derived from an EMBL/GenBank/DDBJ whole genome shotgun (WGS) entry which is preliminary data.</text>
</comment>
<keyword evidence="1" id="KW-0812">Transmembrane</keyword>
<feature type="transmembrane region" description="Helical" evidence="1">
    <location>
        <begin position="6"/>
        <end position="24"/>
    </location>
</feature>
<dbReference type="AlphaFoldDB" id="A0A814ACF7"/>
<gene>
    <name evidence="2" type="ORF">JYZ213_LOCUS11156</name>
</gene>
<dbReference type="Proteomes" id="UP000663845">
    <property type="component" value="Unassembled WGS sequence"/>
</dbReference>
<sequence>MSSTQVNINIVIYLINYLFTILIVDCATTYSQSFTNGVTPTSQCTAWITFAAGLTCTSYSSLRIYGSNDPTGITITDSYVVTAIAVALRANTTYSATSNGYTLIVGVCGSGYEITATGSLCTCTSGYTLRPCFGGSSWGGIMGTTCSAGTQTLSLDFS</sequence>
<organism evidence="2 3">
    <name type="scientific">Adineta steineri</name>
    <dbReference type="NCBI Taxonomy" id="433720"/>
    <lineage>
        <taxon>Eukaryota</taxon>
        <taxon>Metazoa</taxon>
        <taxon>Spiralia</taxon>
        <taxon>Gnathifera</taxon>
        <taxon>Rotifera</taxon>
        <taxon>Eurotatoria</taxon>
        <taxon>Bdelloidea</taxon>
        <taxon>Adinetida</taxon>
        <taxon>Adinetidae</taxon>
        <taxon>Adineta</taxon>
    </lineage>
</organism>
<evidence type="ECO:0000256" key="1">
    <source>
        <dbReference type="SAM" id="Phobius"/>
    </source>
</evidence>